<protein>
    <recommendedName>
        <fullName evidence="2">Teneurin-like YD-shell domain-containing protein</fullName>
    </recommendedName>
</protein>
<dbReference type="InterPro" id="IPR056823">
    <property type="entry name" value="TEN-like_YD-shell"/>
</dbReference>
<evidence type="ECO:0000256" key="1">
    <source>
        <dbReference type="ARBA" id="ARBA00022737"/>
    </source>
</evidence>
<dbReference type="Pfam" id="PF25023">
    <property type="entry name" value="TEN_YD-shell"/>
    <property type="match status" value="1"/>
</dbReference>
<dbReference type="PANTHER" id="PTHR32305:SF15">
    <property type="entry name" value="PROTEIN RHSA-RELATED"/>
    <property type="match status" value="1"/>
</dbReference>
<dbReference type="InterPro" id="IPR050708">
    <property type="entry name" value="T6SS_VgrG/RHS"/>
</dbReference>
<sequence>MAEHVVGAGMAREYVWLGDTPQAVVDAAAGASGLYYVHVNHLDRPALMTDASKTVVWRASYEPFGAVRLITGPASLDLRFPGQWFQLEAGLAYNWNRHYDPTLGRYTQPDPLGFVDGPNVYGYVGQRPMTSGDPTGLYELHRQGSISMHSYPGPQAGGNEHARQGPGGDYHVHLRDRAGGPDARISTGTWKPLTPDDEAILNKNRNMRKFCDNLSDADKRLFDKINRQIFHRGSPSVNQLLRLGGGRGGVRQPLDYLCEPNFSNRHAQCIEQEKSKMRMPLW</sequence>
<dbReference type="Proteomes" id="UP001143364">
    <property type="component" value="Unassembled WGS sequence"/>
</dbReference>
<evidence type="ECO:0000259" key="2">
    <source>
        <dbReference type="Pfam" id="PF25023"/>
    </source>
</evidence>
<name>A0A9W6N3L7_9HYPH</name>
<dbReference type="EMBL" id="BSFK01000007">
    <property type="protein sequence ID" value="GLK76465.1"/>
    <property type="molecule type" value="Genomic_DNA"/>
</dbReference>
<dbReference type="NCBIfam" id="TIGR03696">
    <property type="entry name" value="Rhs_assc_core"/>
    <property type="match status" value="1"/>
</dbReference>
<reference evidence="3" key="2">
    <citation type="submission" date="2023-01" db="EMBL/GenBank/DDBJ databases">
        <authorList>
            <person name="Sun Q."/>
            <person name="Evtushenko L."/>
        </authorList>
    </citation>
    <scope>NUCLEOTIDE SEQUENCE</scope>
    <source>
        <strain evidence="3">VKM B-2555</strain>
    </source>
</reference>
<dbReference type="AlphaFoldDB" id="A0A9W6N3L7"/>
<dbReference type="InterPro" id="IPR022385">
    <property type="entry name" value="Rhs_assc_core"/>
</dbReference>
<feature type="domain" description="Teneurin-like YD-shell" evidence="2">
    <location>
        <begin position="31"/>
        <end position="110"/>
    </location>
</feature>
<dbReference type="Gene3D" id="2.180.10.10">
    <property type="entry name" value="RHS repeat-associated core"/>
    <property type="match status" value="1"/>
</dbReference>
<dbReference type="RefSeq" id="WP_271204337.1">
    <property type="nucleotide sequence ID" value="NZ_BSFK01000007.1"/>
</dbReference>
<accession>A0A9W6N3L7</accession>
<evidence type="ECO:0000313" key="3">
    <source>
        <dbReference type="EMBL" id="GLK76465.1"/>
    </source>
</evidence>
<keyword evidence="4" id="KW-1185">Reference proteome</keyword>
<comment type="caution">
    <text evidence="3">The sequence shown here is derived from an EMBL/GenBank/DDBJ whole genome shotgun (WGS) entry which is preliminary data.</text>
</comment>
<keyword evidence="1" id="KW-0677">Repeat</keyword>
<dbReference type="PANTHER" id="PTHR32305">
    <property type="match status" value="1"/>
</dbReference>
<dbReference type="PRINTS" id="PR00394">
    <property type="entry name" value="RHSPROTEIN"/>
</dbReference>
<organism evidence="3 4">
    <name type="scientific">Methylopila jiangsuensis</name>
    <dbReference type="NCBI Taxonomy" id="586230"/>
    <lineage>
        <taxon>Bacteria</taxon>
        <taxon>Pseudomonadati</taxon>
        <taxon>Pseudomonadota</taxon>
        <taxon>Alphaproteobacteria</taxon>
        <taxon>Hyphomicrobiales</taxon>
        <taxon>Methylopilaceae</taxon>
        <taxon>Methylopila</taxon>
    </lineage>
</organism>
<proteinExistence type="predicted"/>
<reference evidence="3" key="1">
    <citation type="journal article" date="2014" name="Int. J. Syst. Evol. Microbiol.">
        <title>Complete genome sequence of Corynebacterium casei LMG S-19264T (=DSM 44701T), isolated from a smear-ripened cheese.</title>
        <authorList>
            <consortium name="US DOE Joint Genome Institute (JGI-PGF)"/>
            <person name="Walter F."/>
            <person name="Albersmeier A."/>
            <person name="Kalinowski J."/>
            <person name="Ruckert C."/>
        </authorList>
    </citation>
    <scope>NUCLEOTIDE SEQUENCE</scope>
    <source>
        <strain evidence="3">VKM B-2555</strain>
    </source>
</reference>
<evidence type="ECO:0000313" key="4">
    <source>
        <dbReference type="Proteomes" id="UP001143364"/>
    </source>
</evidence>
<gene>
    <name evidence="3" type="ORF">GCM10008171_17190</name>
</gene>